<reference evidence="2" key="1">
    <citation type="journal article" date="2019" name="Int. J. Syst. Evol. Microbiol.">
        <title>The Global Catalogue of Microorganisms (GCM) 10K type strain sequencing project: providing services to taxonomists for standard genome sequencing and annotation.</title>
        <authorList>
            <consortium name="The Broad Institute Genomics Platform"/>
            <consortium name="The Broad Institute Genome Sequencing Center for Infectious Disease"/>
            <person name="Wu L."/>
            <person name="Ma J."/>
        </authorList>
    </citation>
    <scope>NUCLEOTIDE SEQUENCE [LARGE SCALE GENOMIC DNA]</scope>
    <source>
        <strain evidence="2">JCM 3380</strain>
    </source>
</reference>
<dbReference type="Proteomes" id="UP001500416">
    <property type="component" value="Unassembled WGS sequence"/>
</dbReference>
<name>A0ABP3DYT3_9PSEU</name>
<accession>A0ABP3DYT3</accession>
<evidence type="ECO:0000313" key="1">
    <source>
        <dbReference type="EMBL" id="GAA0247279.1"/>
    </source>
</evidence>
<dbReference type="EMBL" id="BAAABU010000015">
    <property type="protein sequence ID" value="GAA0247279.1"/>
    <property type="molecule type" value="Genomic_DNA"/>
</dbReference>
<proteinExistence type="predicted"/>
<comment type="caution">
    <text evidence="1">The sequence shown here is derived from an EMBL/GenBank/DDBJ whole genome shotgun (WGS) entry which is preliminary data.</text>
</comment>
<gene>
    <name evidence="1" type="ORF">GCM10010492_53650</name>
</gene>
<sequence length="334" mass="35958">MTAIADRVRDWFTANSEHITARFLPDPDGRPAVPGDGYVRLWLAEGFLAKRVSWGKEYFPTLHGGVTLTFQGSESTPFTRFTRPDAAQTAPGVYLDYPMTTLVPYAGGPVEVEAALYRASTGGPLETAVTIAGSLASLIGPPLSTAAVVAEKVSSGLDSVLADTDPVLGVHWTMGSEGGGGHVLRPGHLAVVNTPPGALSDSLRIVEGRLHGPTGQLTGVDYLVLRVECREQTDNWRFPELERLRREAGSAYHQGLTETYQQLRRQAVVLVLNSPDLTEVDALRVAKYVQDAIDRVAVLGVNSPDEDDLDPIPTHRLPGREDVETLSANDLLCG</sequence>
<evidence type="ECO:0000313" key="2">
    <source>
        <dbReference type="Proteomes" id="UP001500416"/>
    </source>
</evidence>
<dbReference type="RefSeq" id="WP_343936676.1">
    <property type="nucleotide sequence ID" value="NZ_BAAABU010000015.1"/>
</dbReference>
<protein>
    <submittedName>
        <fullName evidence="1">Uncharacterized protein</fullName>
    </submittedName>
</protein>
<keyword evidence="2" id="KW-1185">Reference proteome</keyword>
<organism evidence="1 2">
    <name type="scientific">Saccharothrix mutabilis subsp. mutabilis</name>
    <dbReference type="NCBI Taxonomy" id="66855"/>
    <lineage>
        <taxon>Bacteria</taxon>
        <taxon>Bacillati</taxon>
        <taxon>Actinomycetota</taxon>
        <taxon>Actinomycetes</taxon>
        <taxon>Pseudonocardiales</taxon>
        <taxon>Pseudonocardiaceae</taxon>
        <taxon>Saccharothrix</taxon>
    </lineage>
</organism>